<organism evidence="4 5">
    <name type="scientific">Lutispora saccharofermentans</name>
    <dbReference type="NCBI Taxonomy" id="3024236"/>
    <lineage>
        <taxon>Bacteria</taxon>
        <taxon>Bacillati</taxon>
        <taxon>Bacillota</taxon>
        <taxon>Clostridia</taxon>
        <taxon>Lutisporales</taxon>
        <taxon>Lutisporaceae</taxon>
        <taxon>Lutispora</taxon>
    </lineage>
</organism>
<dbReference type="InterPro" id="IPR050680">
    <property type="entry name" value="YpeA/RimI_acetyltransf"/>
</dbReference>
<dbReference type="EMBL" id="JAJEKE010000021">
    <property type="protein sequence ID" value="MCQ1531339.1"/>
    <property type="molecule type" value="Genomic_DNA"/>
</dbReference>
<keyword evidence="5" id="KW-1185">Reference proteome</keyword>
<feature type="domain" description="N-acetyltransferase" evidence="3">
    <location>
        <begin position="151"/>
        <end position="290"/>
    </location>
</feature>
<dbReference type="Gene3D" id="3.40.630.30">
    <property type="match status" value="2"/>
</dbReference>
<dbReference type="EC" id="2.3.1.-" evidence="4"/>
<name>A0ABT1NJT0_9FIRM</name>
<dbReference type="GO" id="GO:0016746">
    <property type="term" value="F:acyltransferase activity"/>
    <property type="evidence" value="ECO:0007669"/>
    <property type="project" value="UniProtKB-KW"/>
</dbReference>
<sequence length="290" mass="33682">MYIKSLNNLDSAVEKEIREVYSCCKKHDSLKAKLLLDGAVNFNQEINYLFLLYEENRLISFLYMFIPTARGAEISAYTLPEYRRKGCFKRLLLEAVEELKRYDVKDMLFVCESQCLSGQESIKRLGGSYDFTEYFMRFDIFANVFDKSYEYKTKLYMPGISDIEKLCHVSMLAFDESRKEAESFIINCFNSKNRKAYATFWEDRMIGIGNGYLGDKEAIIYGLGVLPEFQGRGFGKELLLLIMRDLLKNGYENITLEVDSNNLRAFDLYKRNGFGVEVAFDYYKKGVSLG</sequence>
<evidence type="ECO:0000313" key="5">
    <source>
        <dbReference type="Proteomes" id="UP001651880"/>
    </source>
</evidence>
<evidence type="ECO:0000313" key="4">
    <source>
        <dbReference type="EMBL" id="MCQ1531339.1"/>
    </source>
</evidence>
<evidence type="ECO:0000256" key="2">
    <source>
        <dbReference type="ARBA" id="ARBA00023315"/>
    </source>
</evidence>
<gene>
    <name evidence="4" type="ORF">LJD61_17580</name>
</gene>
<dbReference type="CDD" id="cd04301">
    <property type="entry name" value="NAT_SF"/>
    <property type="match status" value="2"/>
</dbReference>
<dbReference type="InterPro" id="IPR016181">
    <property type="entry name" value="Acyl_CoA_acyltransferase"/>
</dbReference>
<dbReference type="Pfam" id="PF00583">
    <property type="entry name" value="Acetyltransf_1"/>
    <property type="match status" value="2"/>
</dbReference>
<dbReference type="PROSITE" id="PS51186">
    <property type="entry name" value="GNAT"/>
    <property type="match status" value="2"/>
</dbReference>
<proteinExistence type="predicted"/>
<dbReference type="RefSeq" id="WP_255228869.1">
    <property type="nucleotide sequence ID" value="NZ_JAJEKE010000021.1"/>
</dbReference>
<keyword evidence="1 4" id="KW-0808">Transferase</keyword>
<evidence type="ECO:0000256" key="1">
    <source>
        <dbReference type="ARBA" id="ARBA00022679"/>
    </source>
</evidence>
<accession>A0ABT1NJT0</accession>
<dbReference type="InterPro" id="IPR000182">
    <property type="entry name" value="GNAT_dom"/>
</dbReference>
<dbReference type="SUPFAM" id="SSF55729">
    <property type="entry name" value="Acyl-CoA N-acyltransferases (Nat)"/>
    <property type="match status" value="2"/>
</dbReference>
<comment type="caution">
    <text evidence="4">The sequence shown here is derived from an EMBL/GenBank/DDBJ whole genome shotgun (WGS) entry which is preliminary data.</text>
</comment>
<reference evidence="4 5" key="1">
    <citation type="submission" date="2021-10" db="EMBL/GenBank/DDBJ databases">
        <title>Lutispora strain m25 sp. nov., a thermophilic, non-spore-forming bacterium isolated from a lab-scale methanogenic bioreactor digesting anaerobic sludge.</title>
        <authorList>
            <person name="El Houari A."/>
            <person name="Mcdonald J."/>
        </authorList>
    </citation>
    <scope>NUCLEOTIDE SEQUENCE [LARGE SCALE GENOMIC DNA]</scope>
    <source>
        <strain evidence="5">m25</strain>
    </source>
</reference>
<feature type="domain" description="N-acetyltransferase" evidence="3">
    <location>
        <begin position="1"/>
        <end position="156"/>
    </location>
</feature>
<dbReference type="PANTHER" id="PTHR43420">
    <property type="entry name" value="ACETYLTRANSFERASE"/>
    <property type="match status" value="1"/>
</dbReference>
<dbReference type="Proteomes" id="UP001651880">
    <property type="component" value="Unassembled WGS sequence"/>
</dbReference>
<protein>
    <submittedName>
        <fullName evidence="4">GNAT family N-acetyltransferase</fullName>
        <ecNumber evidence="4">2.3.1.-</ecNumber>
    </submittedName>
</protein>
<keyword evidence="2 4" id="KW-0012">Acyltransferase</keyword>
<evidence type="ECO:0000259" key="3">
    <source>
        <dbReference type="PROSITE" id="PS51186"/>
    </source>
</evidence>